<evidence type="ECO:0000313" key="2">
    <source>
        <dbReference type="Proteomes" id="UP001148629"/>
    </source>
</evidence>
<comment type="caution">
    <text evidence="1">The sequence shown here is derived from an EMBL/GenBank/DDBJ whole genome shotgun (WGS) entry which is preliminary data.</text>
</comment>
<reference evidence="1" key="1">
    <citation type="submission" date="2022-08" db="EMBL/GenBank/DDBJ databases">
        <title>Genome Sequence of Fusarium decemcellulare.</title>
        <authorList>
            <person name="Buettner E."/>
        </authorList>
    </citation>
    <scope>NUCLEOTIDE SEQUENCE</scope>
    <source>
        <strain evidence="1">Babe19</strain>
    </source>
</reference>
<name>A0ACC1S0F0_9HYPO</name>
<proteinExistence type="predicted"/>
<gene>
    <name evidence="1" type="ORF">NM208_g9750</name>
</gene>
<evidence type="ECO:0000313" key="1">
    <source>
        <dbReference type="EMBL" id="KAJ3529446.1"/>
    </source>
</evidence>
<protein>
    <submittedName>
        <fullName evidence="1">Uncharacterized protein</fullName>
    </submittedName>
</protein>
<sequence length="92" mass="10677">MSTRLDKMMRSKSMVGGKFLLQVFGATVIMAVAYVCWGDDGKPIFPAEKDPTGDPKTWTREELRRWLEKRKLFPAEKATREELLERVQINMN</sequence>
<organism evidence="1 2">
    <name type="scientific">Fusarium decemcellulare</name>
    <dbReference type="NCBI Taxonomy" id="57161"/>
    <lineage>
        <taxon>Eukaryota</taxon>
        <taxon>Fungi</taxon>
        <taxon>Dikarya</taxon>
        <taxon>Ascomycota</taxon>
        <taxon>Pezizomycotina</taxon>
        <taxon>Sordariomycetes</taxon>
        <taxon>Hypocreomycetidae</taxon>
        <taxon>Hypocreales</taxon>
        <taxon>Nectriaceae</taxon>
        <taxon>Fusarium</taxon>
        <taxon>Fusarium decemcellulare species complex</taxon>
    </lineage>
</organism>
<accession>A0ACC1S0F0</accession>
<dbReference type="EMBL" id="JANRMS010001288">
    <property type="protein sequence ID" value="KAJ3529446.1"/>
    <property type="molecule type" value="Genomic_DNA"/>
</dbReference>
<dbReference type="Proteomes" id="UP001148629">
    <property type="component" value="Unassembled WGS sequence"/>
</dbReference>
<keyword evidence="2" id="KW-1185">Reference proteome</keyword>